<reference evidence="1" key="2">
    <citation type="submission" date="2021-01" db="EMBL/GenBank/DDBJ databases">
        <authorList>
            <person name="Mieszkin S."/>
            <person name="Pouder E."/>
            <person name="Alain K."/>
        </authorList>
    </citation>
    <scope>NUCLEOTIDE SEQUENCE</scope>
    <source>
        <strain evidence="1">HW T2.11</strain>
    </source>
</reference>
<proteinExistence type="predicted"/>
<evidence type="ECO:0000313" key="1">
    <source>
        <dbReference type="EMBL" id="MCB8878111.1"/>
    </source>
</evidence>
<keyword evidence="2" id="KW-1185">Reference proteome</keyword>
<evidence type="ECO:0008006" key="3">
    <source>
        <dbReference type="Google" id="ProtNLM"/>
    </source>
</evidence>
<dbReference type="RefSeq" id="WP_227323756.1">
    <property type="nucleotide sequence ID" value="NZ_JAESVB010000024.1"/>
</dbReference>
<sequence>MPLPDDYRSLLNVLATACSSYQQTTGGALAVLVGGAAAAIYTDGLFMSGDFDFVAASDDHLKAALLAAGFVEETRQGRLSGGFYHPSYPEYGVEQVSGPLFDGRSDPDRLVLIRAHAAGEIALPAVEDLIADRLAQHEVRGSHTDHSRLEQAKAMFRLAPKLDISYLKRRIEQEQGDFDLLGPIMDSHHDDPDVS</sequence>
<dbReference type="EMBL" id="JAESVB010000024">
    <property type="protein sequence ID" value="MCB8878111.1"/>
    <property type="molecule type" value="Genomic_DNA"/>
</dbReference>
<dbReference type="AlphaFoldDB" id="A0A963YW79"/>
<organism evidence="1 2">
    <name type="scientific">Acidisoma silvae</name>
    <dbReference type="NCBI Taxonomy" id="2802396"/>
    <lineage>
        <taxon>Bacteria</taxon>
        <taxon>Pseudomonadati</taxon>
        <taxon>Pseudomonadota</taxon>
        <taxon>Alphaproteobacteria</taxon>
        <taxon>Acetobacterales</taxon>
        <taxon>Acidocellaceae</taxon>
        <taxon>Acidisoma</taxon>
    </lineage>
</organism>
<dbReference type="Proteomes" id="UP000708298">
    <property type="component" value="Unassembled WGS sequence"/>
</dbReference>
<protein>
    <recommendedName>
        <fullName evidence="3">Nucleotidyltransferase family protein</fullName>
    </recommendedName>
</protein>
<gene>
    <name evidence="1" type="ORF">ASILVAE211_23200</name>
</gene>
<name>A0A963YW79_9PROT</name>
<evidence type="ECO:0000313" key="2">
    <source>
        <dbReference type="Proteomes" id="UP000708298"/>
    </source>
</evidence>
<comment type="caution">
    <text evidence="1">The sequence shown here is derived from an EMBL/GenBank/DDBJ whole genome shotgun (WGS) entry which is preliminary data.</text>
</comment>
<accession>A0A963YW79</accession>
<reference evidence="1" key="1">
    <citation type="journal article" date="2021" name="Microorganisms">
        <title>Acidisoma silvae sp. nov. and Acidisomacellulosilytica sp. nov., Two Acidophilic Bacteria Isolated from Decaying Wood, Hydrolyzing Cellulose and Producing Poly-3-hydroxybutyrate.</title>
        <authorList>
            <person name="Mieszkin S."/>
            <person name="Pouder E."/>
            <person name="Uroz S."/>
            <person name="Simon-Colin C."/>
            <person name="Alain K."/>
        </authorList>
    </citation>
    <scope>NUCLEOTIDE SEQUENCE</scope>
    <source>
        <strain evidence="1">HW T2.11</strain>
    </source>
</reference>